<dbReference type="Pfam" id="PF08878">
    <property type="entry name" value="HamA"/>
    <property type="match status" value="1"/>
</dbReference>
<protein>
    <submittedName>
        <fullName evidence="2">DUF1837 domain-containing protein</fullName>
    </submittedName>
</protein>
<dbReference type="AlphaFoldDB" id="A0A927GL41"/>
<evidence type="ECO:0000259" key="1">
    <source>
        <dbReference type="Pfam" id="PF08878"/>
    </source>
</evidence>
<evidence type="ECO:0000313" key="2">
    <source>
        <dbReference type="EMBL" id="MBD2770217.1"/>
    </source>
</evidence>
<comment type="caution">
    <text evidence="2">The sequence shown here is derived from an EMBL/GenBank/DDBJ whole genome shotgun (WGS) entry which is preliminary data.</text>
</comment>
<accession>A0A927GL41</accession>
<dbReference type="EMBL" id="JACXAD010000031">
    <property type="protein sequence ID" value="MBD2770217.1"/>
    <property type="molecule type" value="Genomic_DNA"/>
</dbReference>
<gene>
    <name evidence="2" type="ORF">IC235_20215</name>
</gene>
<name>A0A927GL41_9BACT</name>
<sequence>MPLLPTPDPFLEVRIQDLNDLRGVLGLCAGFSRGDWRHKGLASHLMEWLPEFSLDWTELTSIGPHNMMARARQAARNFYKSDKYEKRGEIGELLLHAIIRQTFGTLPAISKMFYKDSPNDTVKGFDVVHVVDSGDNLELWIGEVKLYEDITRAIYDVSQELVTHLSDEYLEGEFIAINNKIDPNWPHAEKLKKLLHRNTSLDEVFDSICIPVLLAYESELFSSFSAVDQDYKQAFINEVNKIRVKFEEKNKEIKVKVLLFLFPMKDKQSLLTEFDEILKGNQR</sequence>
<organism evidence="2 3">
    <name type="scientific">Hymenobacter montanus</name>
    <dbReference type="NCBI Taxonomy" id="2771359"/>
    <lineage>
        <taxon>Bacteria</taxon>
        <taxon>Pseudomonadati</taxon>
        <taxon>Bacteroidota</taxon>
        <taxon>Cytophagia</taxon>
        <taxon>Cytophagales</taxon>
        <taxon>Hymenobacteraceae</taxon>
        <taxon>Hymenobacter</taxon>
    </lineage>
</organism>
<evidence type="ECO:0000313" key="3">
    <source>
        <dbReference type="Proteomes" id="UP000612233"/>
    </source>
</evidence>
<dbReference type="InterPro" id="IPR014976">
    <property type="entry name" value="AbpA_HamA_C"/>
</dbReference>
<dbReference type="RefSeq" id="WP_191007028.1">
    <property type="nucleotide sequence ID" value="NZ_JACXAD010000031.1"/>
</dbReference>
<dbReference type="Proteomes" id="UP000612233">
    <property type="component" value="Unassembled WGS sequence"/>
</dbReference>
<proteinExistence type="predicted"/>
<keyword evidence="3" id="KW-1185">Reference proteome</keyword>
<feature type="domain" description="Anti-bacteriophage protein A/HamA C-terminal" evidence="1">
    <location>
        <begin position="11"/>
        <end position="277"/>
    </location>
</feature>
<reference evidence="2" key="1">
    <citation type="submission" date="2020-09" db="EMBL/GenBank/DDBJ databases">
        <authorList>
            <person name="Kim M.K."/>
        </authorList>
    </citation>
    <scope>NUCLEOTIDE SEQUENCE</scope>
    <source>
        <strain evidence="2">BT664</strain>
    </source>
</reference>